<evidence type="ECO:0000313" key="1">
    <source>
        <dbReference type="EMBL" id="KAJ7000358.1"/>
    </source>
</evidence>
<comment type="caution">
    <text evidence="1">The sequence shown here is derived from an EMBL/GenBank/DDBJ whole genome shotgun (WGS) entry which is preliminary data.</text>
</comment>
<evidence type="ECO:0000313" key="2">
    <source>
        <dbReference type="Proteomes" id="UP001164929"/>
    </source>
</evidence>
<reference evidence="1 2" key="1">
    <citation type="journal article" date="2023" name="Mol. Ecol. Resour.">
        <title>Chromosome-level genome assembly of a triploid poplar Populus alba 'Berolinensis'.</title>
        <authorList>
            <person name="Chen S."/>
            <person name="Yu Y."/>
            <person name="Wang X."/>
            <person name="Wang S."/>
            <person name="Zhang T."/>
            <person name="Zhou Y."/>
            <person name="He R."/>
            <person name="Meng N."/>
            <person name="Wang Y."/>
            <person name="Liu W."/>
            <person name="Liu Z."/>
            <person name="Liu J."/>
            <person name="Guo Q."/>
            <person name="Huang H."/>
            <person name="Sederoff R.R."/>
            <person name="Wang G."/>
            <person name="Qu G."/>
            <person name="Chen S."/>
        </authorList>
    </citation>
    <scope>NUCLEOTIDE SEQUENCE [LARGE SCALE GENOMIC DNA]</scope>
    <source>
        <strain evidence="1">SC-2020</strain>
    </source>
</reference>
<dbReference type="EMBL" id="JAQIZT010000004">
    <property type="protein sequence ID" value="KAJ7000358.1"/>
    <property type="molecule type" value="Genomic_DNA"/>
</dbReference>
<keyword evidence="2" id="KW-1185">Reference proteome</keyword>
<protein>
    <submittedName>
        <fullName evidence="1">Uncharacterized protein</fullName>
    </submittedName>
</protein>
<name>A0AAD6R0Y2_9ROSI</name>
<accession>A0AAD6R0Y2</accession>
<gene>
    <name evidence="1" type="ORF">NC653_010981</name>
</gene>
<organism evidence="1 2">
    <name type="scientific">Populus alba x Populus x berolinensis</name>
    <dbReference type="NCBI Taxonomy" id="444605"/>
    <lineage>
        <taxon>Eukaryota</taxon>
        <taxon>Viridiplantae</taxon>
        <taxon>Streptophyta</taxon>
        <taxon>Embryophyta</taxon>
        <taxon>Tracheophyta</taxon>
        <taxon>Spermatophyta</taxon>
        <taxon>Magnoliopsida</taxon>
        <taxon>eudicotyledons</taxon>
        <taxon>Gunneridae</taxon>
        <taxon>Pentapetalae</taxon>
        <taxon>rosids</taxon>
        <taxon>fabids</taxon>
        <taxon>Malpighiales</taxon>
        <taxon>Salicaceae</taxon>
        <taxon>Saliceae</taxon>
        <taxon>Populus</taxon>
    </lineage>
</organism>
<sequence length="71" mass="8010">MLQRNSSPLCTLFPFVYVLIQEKSYSAIVLVSSVIHFFKVMDVEPIESRLNLASSQVSFEFGKANIKANLN</sequence>
<dbReference type="Proteomes" id="UP001164929">
    <property type="component" value="Chromosome 4"/>
</dbReference>
<dbReference type="AlphaFoldDB" id="A0AAD6R0Y2"/>
<proteinExistence type="predicted"/>